<gene>
    <name evidence="8" type="primary">PET112</name>
    <name evidence="10" type="ORF">BN1211_4553</name>
</gene>
<evidence type="ECO:0000259" key="9">
    <source>
        <dbReference type="SMART" id="SM00845"/>
    </source>
</evidence>
<evidence type="ECO:0000313" key="10">
    <source>
        <dbReference type="EMBL" id="CEP23872.1"/>
    </source>
</evidence>
<dbReference type="InterPro" id="IPR017959">
    <property type="entry name" value="Asn/Gln-tRNA_amidoTrfase_suB/E"/>
</dbReference>
<evidence type="ECO:0000256" key="3">
    <source>
        <dbReference type="ARBA" id="ARBA00022741"/>
    </source>
</evidence>
<dbReference type="InterPro" id="IPR017958">
    <property type="entry name" value="Gln-tRNA_amidoTrfase_suB_CS"/>
</dbReference>
<dbReference type="EC" id="6.3.5.-" evidence="8"/>
<dbReference type="InterPro" id="IPR006075">
    <property type="entry name" value="Asn/Gln-tRNA_Trfase_suB/E_cat"/>
</dbReference>
<evidence type="ECO:0000256" key="6">
    <source>
        <dbReference type="ARBA" id="ARBA00023128"/>
    </source>
</evidence>
<dbReference type="SUPFAM" id="SSF55931">
    <property type="entry name" value="Glutamine synthetase/guanido kinase"/>
    <property type="match status" value="1"/>
</dbReference>
<feature type="domain" description="Asn/Gln amidotransferase" evidence="9">
    <location>
        <begin position="355"/>
        <end position="511"/>
    </location>
</feature>
<dbReference type="GO" id="GO:0005739">
    <property type="term" value="C:mitochondrion"/>
    <property type="evidence" value="ECO:0007669"/>
    <property type="project" value="UniProtKB-SubCell"/>
</dbReference>
<comment type="similarity">
    <text evidence="1 8">Belongs to the GatB/GatE family. GatB subfamily.</text>
</comment>
<protein>
    <recommendedName>
        <fullName evidence="8">Glutamyl-tRNA(Gln) amidotransferase subunit B, mitochondrial</fullName>
        <shortName evidence="8">Glu-AdT subunit B</shortName>
        <ecNumber evidence="8">6.3.5.-</ecNumber>
    </recommendedName>
</protein>
<dbReference type="NCBIfam" id="TIGR00133">
    <property type="entry name" value="gatB"/>
    <property type="match status" value="1"/>
</dbReference>
<evidence type="ECO:0000256" key="1">
    <source>
        <dbReference type="ARBA" id="ARBA00005306"/>
    </source>
</evidence>
<dbReference type="GO" id="GO:0005524">
    <property type="term" value="F:ATP binding"/>
    <property type="evidence" value="ECO:0007669"/>
    <property type="project" value="UniProtKB-KW"/>
</dbReference>
<keyword evidence="3 8" id="KW-0547">Nucleotide-binding</keyword>
<dbReference type="HAMAP" id="MF_00121">
    <property type="entry name" value="GatB"/>
    <property type="match status" value="1"/>
</dbReference>
<keyword evidence="4 8" id="KW-0067">ATP-binding</keyword>
<comment type="subcellular location">
    <subcellularLocation>
        <location evidence="8">Mitochondrion</location>
    </subcellularLocation>
</comment>
<dbReference type="AlphaFoldDB" id="A0A0H5C7F6"/>
<name>A0A0H5C7F6_CYBJN</name>
<dbReference type="InterPro" id="IPR023168">
    <property type="entry name" value="GatB_Yqey_C_2"/>
</dbReference>
<organism evidence="10 11">
    <name type="scientific">Cyberlindnera jadinii (strain ATCC 18201 / CBS 1600 / BCRC 20928 / JCM 3617 / NBRC 0987 / NRRL Y-1542)</name>
    <name type="common">Torula yeast</name>
    <name type="synonym">Candida utilis</name>
    <dbReference type="NCBI Taxonomy" id="983966"/>
    <lineage>
        <taxon>Eukaryota</taxon>
        <taxon>Fungi</taxon>
        <taxon>Dikarya</taxon>
        <taxon>Ascomycota</taxon>
        <taxon>Saccharomycotina</taxon>
        <taxon>Saccharomycetes</taxon>
        <taxon>Phaffomycetales</taxon>
        <taxon>Phaffomycetaceae</taxon>
        <taxon>Cyberlindnera</taxon>
    </lineage>
</organism>
<dbReference type="GO" id="GO:0030956">
    <property type="term" value="C:glutamyl-tRNA(Gln) amidotransferase complex"/>
    <property type="evidence" value="ECO:0007669"/>
    <property type="project" value="UniProtKB-UniRule"/>
</dbReference>
<comment type="subunit">
    <text evidence="8">Subunit of the heterotrimeric GatFAB amidotransferase (AdT) complex, composed of A, B and F subunits.</text>
</comment>
<dbReference type="GO" id="GO:0032543">
    <property type="term" value="P:mitochondrial translation"/>
    <property type="evidence" value="ECO:0007669"/>
    <property type="project" value="UniProtKB-UniRule"/>
</dbReference>
<dbReference type="InterPro" id="IPR014746">
    <property type="entry name" value="Gln_synth/guanido_kin_cat_dom"/>
</dbReference>
<keyword evidence="6 8" id="KW-0496">Mitochondrion</keyword>
<dbReference type="Pfam" id="PF02637">
    <property type="entry name" value="GatB_Yqey"/>
    <property type="match status" value="1"/>
</dbReference>
<evidence type="ECO:0000256" key="2">
    <source>
        <dbReference type="ARBA" id="ARBA00022598"/>
    </source>
</evidence>
<dbReference type="EMBL" id="CDQK01000005">
    <property type="protein sequence ID" value="CEP23872.1"/>
    <property type="molecule type" value="Genomic_DNA"/>
</dbReference>
<dbReference type="InterPro" id="IPR018027">
    <property type="entry name" value="Asn/Gln_amidotransferase"/>
</dbReference>
<dbReference type="Gene3D" id="1.10.10.410">
    <property type="match status" value="1"/>
</dbReference>
<dbReference type="InterPro" id="IPR004413">
    <property type="entry name" value="GatB"/>
</dbReference>
<dbReference type="NCBIfam" id="NF004012">
    <property type="entry name" value="PRK05477.1-2"/>
    <property type="match status" value="1"/>
</dbReference>
<dbReference type="GO" id="GO:0050567">
    <property type="term" value="F:glutaminyl-tRNA synthase (glutamine-hydrolyzing) activity"/>
    <property type="evidence" value="ECO:0007669"/>
    <property type="project" value="UniProtKB-UniRule"/>
</dbReference>
<dbReference type="SMART" id="SM00845">
    <property type="entry name" value="GatB_Yqey"/>
    <property type="match status" value="1"/>
</dbReference>
<evidence type="ECO:0000256" key="7">
    <source>
        <dbReference type="ARBA" id="ARBA00047913"/>
    </source>
</evidence>
<dbReference type="InterPro" id="IPR003789">
    <property type="entry name" value="Asn/Gln_tRNA_amidoTrase-B-like"/>
</dbReference>
<sequence>MIRQSTLKRSFSTTPQLFNKKFRPLAEYPLMCGLEIHSQLKTPHKLFSLSETSFHEDPNTKISYFDAALPGTQPTLNPEALLLALRAAVALGSSVNLDSTFDRKHYFYGDQPMGYQITQHYNPYAKGGSVKLWKRDGISEDEKTIRIEQIQLEQDTGKSVYVETEGESYSKIDLNRTNVPLIEMVTKPDFTHPDEVKVFIKKFQNLLRHMDICSGDLETGAMRVDVNVSIRGGERVELKNLSTTSAVISAIKYEYKRQIGLVEKGEAVVQETRGWDGKKTVRLRTKEDALDYRYMPDPELPPMLLSDEIVGQIKAEMPQTPDQVLESLLSTPYNLSLKDATILTYNLDLLMYYRMLFDVSVNAHGIDPRTPGNWLIHELLGTFSRNDLPFDPEYIPLVSLINLMKAVQDDFISNYSAKLLLQHLFNNKEETMRDLREVIEDYGLKKLTDAEVSSEELTAVCNKIIDEQQKTVKSIKKGKVNGLNFLVGQAMRATQGTIDANVFETEFKQLLDVE</sequence>
<dbReference type="SUPFAM" id="SSF89095">
    <property type="entry name" value="GatB/YqeY motif"/>
    <property type="match status" value="1"/>
</dbReference>
<accession>A0A0H5C7F6</accession>
<comment type="catalytic activity">
    <reaction evidence="7 8">
        <text>L-glutamyl-tRNA(Gln) + L-glutamine + ATP + H2O = L-glutaminyl-tRNA(Gln) + L-glutamate + ADP + phosphate + H(+)</text>
        <dbReference type="Rhea" id="RHEA:17521"/>
        <dbReference type="Rhea" id="RHEA-COMP:9681"/>
        <dbReference type="Rhea" id="RHEA-COMP:9684"/>
        <dbReference type="ChEBI" id="CHEBI:15377"/>
        <dbReference type="ChEBI" id="CHEBI:15378"/>
        <dbReference type="ChEBI" id="CHEBI:29985"/>
        <dbReference type="ChEBI" id="CHEBI:30616"/>
        <dbReference type="ChEBI" id="CHEBI:43474"/>
        <dbReference type="ChEBI" id="CHEBI:58359"/>
        <dbReference type="ChEBI" id="CHEBI:78520"/>
        <dbReference type="ChEBI" id="CHEBI:78521"/>
        <dbReference type="ChEBI" id="CHEBI:456216"/>
    </reaction>
</comment>
<comment type="function">
    <text evidence="8">Allows the formation of correctly charged Gln-tRNA(Gln) through the transamidation of misacylated Glu-tRNA(Gln) in the mitochondria. The reaction takes place in the presence of glutamine and ATP through an activated gamma-phospho-Glu-tRNA(Gln).</text>
</comment>
<dbReference type="GO" id="GO:0070681">
    <property type="term" value="P:glutaminyl-tRNAGln biosynthesis via transamidation"/>
    <property type="evidence" value="ECO:0007669"/>
    <property type="project" value="UniProtKB-UniRule"/>
</dbReference>
<keyword evidence="2 8" id="KW-0436">Ligase</keyword>
<dbReference type="PROSITE" id="PS01234">
    <property type="entry name" value="GATB"/>
    <property type="match status" value="1"/>
</dbReference>
<dbReference type="Pfam" id="PF02934">
    <property type="entry name" value="GatB_N"/>
    <property type="match status" value="1"/>
</dbReference>
<dbReference type="PANTHER" id="PTHR11659">
    <property type="entry name" value="GLUTAMYL-TRNA GLN AMIDOTRANSFERASE SUBUNIT B MITOCHONDRIAL AND PROKARYOTIC PET112-RELATED"/>
    <property type="match status" value="1"/>
</dbReference>
<proteinExistence type="inferred from homology"/>
<keyword evidence="5 8" id="KW-0648">Protein biosynthesis</keyword>
<evidence type="ECO:0000256" key="4">
    <source>
        <dbReference type="ARBA" id="ARBA00022840"/>
    </source>
</evidence>
<evidence type="ECO:0000256" key="5">
    <source>
        <dbReference type="ARBA" id="ARBA00022917"/>
    </source>
</evidence>
<reference evidence="11" key="1">
    <citation type="journal article" date="2015" name="J. Biotechnol.">
        <title>The structure of the Cyberlindnera jadinii genome and its relation to Candida utilis analyzed by the occurrence of single nucleotide polymorphisms.</title>
        <authorList>
            <person name="Rupp O."/>
            <person name="Brinkrolf K."/>
            <person name="Buerth C."/>
            <person name="Kunigo M."/>
            <person name="Schneider J."/>
            <person name="Jaenicke S."/>
            <person name="Goesmann A."/>
            <person name="Puehler A."/>
            <person name="Jaeger K.-E."/>
            <person name="Ernst J.F."/>
        </authorList>
    </citation>
    <scope>NUCLEOTIDE SEQUENCE [LARGE SCALE GENOMIC DNA]</scope>
    <source>
        <strain evidence="11">ATCC 18201 / CBS 1600 / BCRC 20928 / JCM 3617 / NBRC 0987 / NRRL Y-1542</strain>
    </source>
</reference>
<dbReference type="PANTHER" id="PTHR11659:SF0">
    <property type="entry name" value="GLUTAMYL-TRNA(GLN) AMIDOTRANSFERASE SUBUNIT B, MITOCHONDRIAL"/>
    <property type="match status" value="1"/>
</dbReference>
<evidence type="ECO:0000256" key="8">
    <source>
        <dbReference type="HAMAP-Rule" id="MF_03147"/>
    </source>
</evidence>
<dbReference type="Proteomes" id="UP000038830">
    <property type="component" value="Unassembled WGS sequence"/>
</dbReference>
<evidence type="ECO:0000313" key="11">
    <source>
        <dbReference type="Proteomes" id="UP000038830"/>
    </source>
</evidence>